<reference evidence="1" key="1">
    <citation type="submission" date="2019-10" db="EMBL/GenBank/DDBJ databases">
        <authorList>
            <consortium name="DOE Joint Genome Institute"/>
            <person name="Kuo A."/>
            <person name="Miyauchi S."/>
            <person name="Kiss E."/>
            <person name="Drula E."/>
            <person name="Kohler A."/>
            <person name="Sanchez-Garcia M."/>
            <person name="Andreopoulos B."/>
            <person name="Barry K.W."/>
            <person name="Bonito G."/>
            <person name="Buee M."/>
            <person name="Carver A."/>
            <person name="Chen C."/>
            <person name="Cichocki N."/>
            <person name="Clum A."/>
            <person name="Culley D."/>
            <person name="Crous P.W."/>
            <person name="Fauchery L."/>
            <person name="Girlanda M."/>
            <person name="Hayes R."/>
            <person name="Keri Z."/>
            <person name="Labutti K."/>
            <person name="Lipzen A."/>
            <person name="Lombard V."/>
            <person name="Magnuson J."/>
            <person name="Maillard F."/>
            <person name="Morin E."/>
            <person name="Murat C."/>
            <person name="Nolan M."/>
            <person name="Ohm R."/>
            <person name="Pangilinan J."/>
            <person name="Pereira M."/>
            <person name="Perotto S."/>
            <person name="Peter M."/>
            <person name="Riley R."/>
            <person name="Sitrit Y."/>
            <person name="Stielow B."/>
            <person name="Szollosi G."/>
            <person name="Zifcakova L."/>
            <person name="Stursova M."/>
            <person name="Spatafora J.W."/>
            <person name="Tedersoo L."/>
            <person name="Vaario L.-M."/>
            <person name="Yamada A."/>
            <person name="Yan M."/>
            <person name="Wang P."/>
            <person name="Xu J."/>
            <person name="Bruns T."/>
            <person name="Baldrian P."/>
            <person name="Vilgalys R."/>
            <person name="Henrissat B."/>
            <person name="Grigoriev I.V."/>
            <person name="Hibbett D."/>
            <person name="Nagy L.G."/>
            <person name="Martin F.M."/>
        </authorList>
    </citation>
    <scope>NUCLEOTIDE SEQUENCE</scope>
    <source>
        <strain evidence="1">P2</strain>
    </source>
</reference>
<dbReference type="Proteomes" id="UP000886501">
    <property type="component" value="Unassembled WGS sequence"/>
</dbReference>
<feature type="non-terminal residue" evidence="1">
    <location>
        <position position="200"/>
    </location>
</feature>
<evidence type="ECO:0000313" key="1">
    <source>
        <dbReference type="EMBL" id="KAF9649053.1"/>
    </source>
</evidence>
<keyword evidence="2" id="KW-1185">Reference proteome</keyword>
<sequence>FDAPDADIILRALGPPKRDFRVHKLILSLASPVFKDMFSLPQPDEPTSDESSVAKIEIVEVADPAHALYIVLRVIYPFTPPSYGGNLDTLVECLVIADKYEIKGAMSQLRSALLQSDVSQSLRVYAIASRFGFANLAESASRLILSSVRLTKIPKLPNDFEFVSATAYHQLVRQRASYLEVAVEIIKQTPLKSRCYNCPG</sequence>
<reference evidence="1" key="2">
    <citation type="journal article" date="2020" name="Nat. Commun.">
        <title>Large-scale genome sequencing of mycorrhizal fungi provides insights into the early evolution of symbiotic traits.</title>
        <authorList>
            <person name="Miyauchi S."/>
            <person name="Kiss E."/>
            <person name="Kuo A."/>
            <person name="Drula E."/>
            <person name="Kohler A."/>
            <person name="Sanchez-Garcia M."/>
            <person name="Morin E."/>
            <person name="Andreopoulos B."/>
            <person name="Barry K.W."/>
            <person name="Bonito G."/>
            <person name="Buee M."/>
            <person name="Carver A."/>
            <person name="Chen C."/>
            <person name="Cichocki N."/>
            <person name="Clum A."/>
            <person name="Culley D."/>
            <person name="Crous P.W."/>
            <person name="Fauchery L."/>
            <person name="Girlanda M."/>
            <person name="Hayes R.D."/>
            <person name="Keri Z."/>
            <person name="LaButti K."/>
            <person name="Lipzen A."/>
            <person name="Lombard V."/>
            <person name="Magnuson J."/>
            <person name="Maillard F."/>
            <person name="Murat C."/>
            <person name="Nolan M."/>
            <person name="Ohm R.A."/>
            <person name="Pangilinan J."/>
            <person name="Pereira M.F."/>
            <person name="Perotto S."/>
            <person name="Peter M."/>
            <person name="Pfister S."/>
            <person name="Riley R."/>
            <person name="Sitrit Y."/>
            <person name="Stielow J.B."/>
            <person name="Szollosi G."/>
            <person name="Zifcakova L."/>
            <person name="Stursova M."/>
            <person name="Spatafora J.W."/>
            <person name="Tedersoo L."/>
            <person name="Vaario L.M."/>
            <person name="Yamada A."/>
            <person name="Yan M."/>
            <person name="Wang P."/>
            <person name="Xu J."/>
            <person name="Bruns T."/>
            <person name="Baldrian P."/>
            <person name="Vilgalys R."/>
            <person name="Dunand C."/>
            <person name="Henrissat B."/>
            <person name="Grigoriev I.V."/>
            <person name="Hibbett D."/>
            <person name="Nagy L.G."/>
            <person name="Martin F.M."/>
        </authorList>
    </citation>
    <scope>NUCLEOTIDE SEQUENCE</scope>
    <source>
        <strain evidence="1">P2</strain>
    </source>
</reference>
<organism evidence="1 2">
    <name type="scientific">Thelephora ganbajun</name>
    <name type="common">Ganba fungus</name>
    <dbReference type="NCBI Taxonomy" id="370292"/>
    <lineage>
        <taxon>Eukaryota</taxon>
        <taxon>Fungi</taxon>
        <taxon>Dikarya</taxon>
        <taxon>Basidiomycota</taxon>
        <taxon>Agaricomycotina</taxon>
        <taxon>Agaricomycetes</taxon>
        <taxon>Thelephorales</taxon>
        <taxon>Thelephoraceae</taxon>
        <taxon>Thelephora</taxon>
    </lineage>
</organism>
<gene>
    <name evidence="1" type="ORF">BDM02DRAFT_3062287</name>
</gene>
<protein>
    <submittedName>
        <fullName evidence="1">Uncharacterized protein</fullName>
    </submittedName>
</protein>
<accession>A0ACB6ZHX0</accession>
<evidence type="ECO:0000313" key="2">
    <source>
        <dbReference type="Proteomes" id="UP000886501"/>
    </source>
</evidence>
<dbReference type="EMBL" id="MU118003">
    <property type="protein sequence ID" value="KAF9649053.1"/>
    <property type="molecule type" value="Genomic_DNA"/>
</dbReference>
<name>A0ACB6ZHX0_THEGA</name>
<proteinExistence type="predicted"/>
<feature type="non-terminal residue" evidence="1">
    <location>
        <position position="1"/>
    </location>
</feature>
<comment type="caution">
    <text evidence="1">The sequence shown here is derived from an EMBL/GenBank/DDBJ whole genome shotgun (WGS) entry which is preliminary data.</text>
</comment>